<dbReference type="EMBL" id="CP016591">
    <property type="protein sequence ID" value="ANY18568.1"/>
    <property type="molecule type" value="Genomic_DNA"/>
</dbReference>
<dbReference type="Gene3D" id="2.40.160.90">
    <property type="match status" value="1"/>
</dbReference>
<feature type="signal peptide" evidence="2">
    <location>
        <begin position="1"/>
        <end position="20"/>
    </location>
</feature>
<evidence type="ECO:0000256" key="1">
    <source>
        <dbReference type="SAM" id="MobiDB-lite"/>
    </source>
</evidence>
<dbReference type="InterPro" id="IPR011250">
    <property type="entry name" value="OMP/PagP_B-barrel"/>
</dbReference>
<name>A0A1B2A916_9SPHN</name>
<reference evidence="3 4" key="1">
    <citation type="submission" date="2016-07" db="EMBL/GenBank/DDBJ databases">
        <title>Complete genome sequence of Altererythrobacter dongtanensis KCTC 22672, a type strain with esterase isolated from tidal flat.</title>
        <authorList>
            <person name="Cheng H."/>
            <person name="Wu Y.-H."/>
            <person name="Zhou P."/>
            <person name="Huo Y.-Y."/>
            <person name="Wang C.-S."/>
            <person name="Xu X.-W."/>
        </authorList>
    </citation>
    <scope>NUCLEOTIDE SEQUENCE [LARGE SCALE GENOMIC DNA]</scope>
    <source>
        <strain evidence="3 4">KCTC 22672</strain>
    </source>
</reference>
<accession>A0A1B2A916</accession>
<evidence type="ECO:0000256" key="2">
    <source>
        <dbReference type="SAM" id="SignalP"/>
    </source>
</evidence>
<feature type="compositionally biased region" description="Low complexity" evidence="1">
    <location>
        <begin position="28"/>
        <end position="50"/>
    </location>
</feature>
<protein>
    <recommendedName>
        <fullName evidence="5">Lipoprotein</fullName>
    </recommendedName>
</protein>
<dbReference type="RefSeq" id="WP_067674622.1">
    <property type="nucleotide sequence ID" value="NZ_CP016591.1"/>
</dbReference>
<proteinExistence type="predicted"/>
<keyword evidence="2" id="KW-0732">Signal</keyword>
<sequence>MTSFRTTGIAAVGIALCTLAGCGGDSSAPTPTPVATSSGGTGTAGASQGSNTLPPAPFALQSSATFGLIGWQYISSERAPTVFAQAGEKAGFEWSQPDKTYRINLVDLGSGRLVYTFGKQSNAAAFSIVLSDGSTVPASVTLFERVGSVGDLYWQSAEGAKPFVYGRAIFGLPVPAGRLPTTGGLDFVGPGGGRNVLRVDFANRTVIGQVTAYHDGGGFHAEGPLESGTIEPATLQPDGSFVAKLTVAGAPRTGELRGRLFGPNADQMGVYWNAPARLDGDWTDWQQVRIYEGCPNCPP</sequence>
<dbReference type="SUPFAM" id="SSF56925">
    <property type="entry name" value="OMPA-like"/>
    <property type="match status" value="1"/>
</dbReference>
<dbReference type="AlphaFoldDB" id="A0A1B2A916"/>
<dbReference type="Proteomes" id="UP000092932">
    <property type="component" value="Chromosome"/>
</dbReference>
<keyword evidence="4" id="KW-1185">Reference proteome</keyword>
<evidence type="ECO:0008006" key="5">
    <source>
        <dbReference type="Google" id="ProtNLM"/>
    </source>
</evidence>
<dbReference type="OrthoDB" id="7529687at2"/>
<evidence type="ECO:0000313" key="4">
    <source>
        <dbReference type="Proteomes" id="UP000092932"/>
    </source>
</evidence>
<feature type="region of interest" description="Disordered" evidence="1">
    <location>
        <begin position="28"/>
        <end position="52"/>
    </location>
</feature>
<gene>
    <name evidence="3" type="ORF">A6F68_00032</name>
</gene>
<dbReference type="KEGG" id="ado:A6F68_00032"/>
<dbReference type="PROSITE" id="PS51257">
    <property type="entry name" value="PROKAR_LIPOPROTEIN"/>
    <property type="match status" value="1"/>
</dbReference>
<dbReference type="STRING" id="692370.A6F68_00032"/>
<organism evidence="3 4">
    <name type="scientific">Tsuneonella dongtanensis</name>
    <dbReference type="NCBI Taxonomy" id="692370"/>
    <lineage>
        <taxon>Bacteria</taxon>
        <taxon>Pseudomonadati</taxon>
        <taxon>Pseudomonadota</taxon>
        <taxon>Alphaproteobacteria</taxon>
        <taxon>Sphingomonadales</taxon>
        <taxon>Erythrobacteraceae</taxon>
        <taxon>Tsuneonella</taxon>
    </lineage>
</organism>
<feature type="chain" id="PRO_5008533860" description="Lipoprotein" evidence="2">
    <location>
        <begin position="21"/>
        <end position="299"/>
    </location>
</feature>
<evidence type="ECO:0000313" key="3">
    <source>
        <dbReference type="EMBL" id="ANY18568.1"/>
    </source>
</evidence>